<evidence type="ECO:0000259" key="4">
    <source>
        <dbReference type="Pfam" id="PF01281"/>
    </source>
</evidence>
<dbReference type="STRING" id="984487.A0A1E4SL08"/>
<comment type="similarity">
    <text evidence="1">Belongs to the bacterial ribosomal protein bL9 family.</text>
</comment>
<dbReference type="Pfam" id="PF01281">
    <property type="entry name" value="Ribosomal_L9_N"/>
    <property type="match status" value="1"/>
</dbReference>
<proteinExistence type="inferred from homology"/>
<dbReference type="PANTHER" id="PTHR21368">
    <property type="entry name" value="50S RIBOSOMAL PROTEIN L9"/>
    <property type="match status" value="1"/>
</dbReference>
<sequence>MFTGSGRGFASKSGPVLARFKSKVRLPEKIPVQLLKDVPTVGVAGEIIRVRPAYMRNFLHHKNRAAYILKGQGPKIPIVERSAVEVEAPVFVAEETVEVVTKPTTPAKAKAGAMSLDELSSLFNTMKNKRARKSVGEEQSFTSSTEVAYTLSELKEAIPSPYTIQSDFPITKEYFASAIFNLSGNQVPIADMKLGQDKSFVSEITEAGKYKLIISSSAEKNSITIPLIVN</sequence>
<gene>
    <name evidence="5" type="ORF">CANTADRAFT_25872</name>
</gene>
<accession>A0A1E4SL08</accession>
<dbReference type="GO" id="GO:0005840">
    <property type="term" value="C:ribosome"/>
    <property type="evidence" value="ECO:0007669"/>
    <property type="project" value="UniProtKB-KW"/>
</dbReference>
<dbReference type="OrthoDB" id="5555409at2759"/>
<dbReference type="GO" id="GO:0003735">
    <property type="term" value="F:structural constituent of ribosome"/>
    <property type="evidence" value="ECO:0007669"/>
    <property type="project" value="InterPro"/>
</dbReference>
<dbReference type="Proteomes" id="UP000094285">
    <property type="component" value="Unassembled WGS sequence"/>
</dbReference>
<reference evidence="6" key="1">
    <citation type="submission" date="2016-05" db="EMBL/GenBank/DDBJ databases">
        <title>Comparative genomics of biotechnologically important yeasts.</title>
        <authorList>
            <consortium name="DOE Joint Genome Institute"/>
            <person name="Riley R."/>
            <person name="Haridas S."/>
            <person name="Wolfe K.H."/>
            <person name="Lopes M.R."/>
            <person name="Hittinger C.T."/>
            <person name="Goker M."/>
            <person name="Salamov A."/>
            <person name="Wisecaver J."/>
            <person name="Long T.M."/>
            <person name="Aerts A.L."/>
            <person name="Barry K."/>
            <person name="Choi C."/>
            <person name="Clum A."/>
            <person name="Coughlan A.Y."/>
            <person name="Deshpande S."/>
            <person name="Douglass A.P."/>
            <person name="Hanson S.J."/>
            <person name="Klenk H.-P."/>
            <person name="Labutti K."/>
            <person name="Lapidus A."/>
            <person name="Lindquist E."/>
            <person name="Lipzen A."/>
            <person name="Meier-Kolthoff J.P."/>
            <person name="Ohm R.A."/>
            <person name="Otillar R.P."/>
            <person name="Pangilinan J."/>
            <person name="Peng Y."/>
            <person name="Rokas A."/>
            <person name="Rosa C.A."/>
            <person name="Scheuner C."/>
            <person name="Sibirny A.A."/>
            <person name="Slot J.C."/>
            <person name="Stielow J.B."/>
            <person name="Sun H."/>
            <person name="Kurtzman C.P."/>
            <person name="Blackwell M."/>
            <person name="Grigoriev I.V."/>
            <person name="Jeffries T.W."/>
        </authorList>
    </citation>
    <scope>NUCLEOTIDE SEQUENCE [LARGE SCALE GENOMIC DNA]</scope>
    <source>
        <strain evidence="6">NRRL Y-17324</strain>
    </source>
</reference>
<dbReference type="InterPro" id="IPR009027">
    <property type="entry name" value="Ribosomal_bL9/RNase_H1_N"/>
</dbReference>
<dbReference type="EMBL" id="KV453911">
    <property type="protein sequence ID" value="ODV80186.1"/>
    <property type="molecule type" value="Genomic_DNA"/>
</dbReference>
<evidence type="ECO:0000313" key="6">
    <source>
        <dbReference type="Proteomes" id="UP000094285"/>
    </source>
</evidence>
<keyword evidence="6" id="KW-1185">Reference proteome</keyword>
<dbReference type="GO" id="GO:0006412">
    <property type="term" value="P:translation"/>
    <property type="evidence" value="ECO:0007669"/>
    <property type="project" value="InterPro"/>
</dbReference>
<evidence type="ECO:0000256" key="3">
    <source>
        <dbReference type="ARBA" id="ARBA00023274"/>
    </source>
</evidence>
<evidence type="ECO:0000313" key="5">
    <source>
        <dbReference type="EMBL" id="ODV80186.1"/>
    </source>
</evidence>
<keyword evidence="2" id="KW-0689">Ribosomal protein</keyword>
<evidence type="ECO:0000256" key="1">
    <source>
        <dbReference type="ARBA" id="ARBA00010605"/>
    </source>
</evidence>
<dbReference type="InterPro" id="IPR020070">
    <property type="entry name" value="Ribosomal_bL9_N"/>
</dbReference>
<organism evidence="5 6">
    <name type="scientific">Suhomyces tanzawaensis NRRL Y-17324</name>
    <dbReference type="NCBI Taxonomy" id="984487"/>
    <lineage>
        <taxon>Eukaryota</taxon>
        <taxon>Fungi</taxon>
        <taxon>Dikarya</taxon>
        <taxon>Ascomycota</taxon>
        <taxon>Saccharomycotina</taxon>
        <taxon>Pichiomycetes</taxon>
        <taxon>Debaryomycetaceae</taxon>
        <taxon>Suhomyces</taxon>
    </lineage>
</organism>
<protein>
    <recommendedName>
        <fullName evidence="4">Ribosomal protein L9 domain-containing protein</fullName>
    </recommendedName>
</protein>
<keyword evidence="3" id="KW-0687">Ribonucleoprotein</keyword>
<dbReference type="GeneID" id="30981700"/>
<feature type="domain" description="Ribosomal protein L9" evidence="4">
    <location>
        <begin position="31"/>
        <end position="68"/>
    </location>
</feature>
<dbReference type="SUPFAM" id="SSF55658">
    <property type="entry name" value="L9 N-domain-like"/>
    <property type="match status" value="1"/>
</dbReference>
<dbReference type="GO" id="GO:1990904">
    <property type="term" value="C:ribonucleoprotein complex"/>
    <property type="evidence" value="ECO:0007669"/>
    <property type="project" value="UniProtKB-KW"/>
</dbReference>
<dbReference type="Gene3D" id="3.40.5.10">
    <property type="entry name" value="Ribosomal protein L9, N-terminal domain"/>
    <property type="match status" value="1"/>
</dbReference>
<evidence type="ECO:0000256" key="2">
    <source>
        <dbReference type="ARBA" id="ARBA00022980"/>
    </source>
</evidence>
<dbReference type="RefSeq" id="XP_020065308.1">
    <property type="nucleotide sequence ID" value="XM_020207563.1"/>
</dbReference>
<dbReference type="AlphaFoldDB" id="A0A1E4SL08"/>
<name>A0A1E4SL08_9ASCO</name>
<dbReference type="InterPro" id="IPR036935">
    <property type="entry name" value="Ribosomal_bL9_N_sf"/>
</dbReference>
<dbReference type="InterPro" id="IPR000244">
    <property type="entry name" value="Ribosomal_bL9"/>
</dbReference>